<dbReference type="PANTHER" id="PTHR10219:SF25">
    <property type="entry name" value="PLECKSTRIN HOMOLOGY DOMAIN-CONTAINING FAMILY A MEMBER 8"/>
    <property type="match status" value="1"/>
</dbReference>
<accession>A0A1S3J4Q0</accession>
<dbReference type="FunCoup" id="A0A1S3J4Q0">
    <property type="interactions" value="1285"/>
</dbReference>
<dbReference type="InterPro" id="IPR014830">
    <property type="entry name" value="Glycolipid_transfer_prot_dom"/>
</dbReference>
<evidence type="ECO:0000313" key="4">
    <source>
        <dbReference type="RefSeq" id="XP_013405412.1"/>
    </source>
</evidence>
<dbReference type="GO" id="GO:1902387">
    <property type="term" value="F:ceramide 1-phosphate binding"/>
    <property type="evidence" value="ECO:0007669"/>
    <property type="project" value="TreeGrafter"/>
</dbReference>
<dbReference type="PANTHER" id="PTHR10219">
    <property type="entry name" value="GLYCOLIPID TRANSFER PROTEIN-RELATED"/>
    <property type="match status" value="1"/>
</dbReference>
<dbReference type="KEGG" id="lak:106170187"/>
<dbReference type="RefSeq" id="XP_013405412.1">
    <property type="nucleotide sequence ID" value="XM_013549958.1"/>
</dbReference>
<dbReference type="GO" id="GO:1902388">
    <property type="term" value="F:ceramide 1-phosphate transfer activity"/>
    <property type="evidence" value="ECO:0007669"/>
    <property type="project" value="TreeGrafter"/>
</dbReference>
<evidence type="ECO:0000259" key="2">
    <source>
        <dbReference type="Pfam" id="PF08718"/>
    </source>
</evidence>
<feature type="domain" description="Glycolipid transfer protein" evidence="2">
    <location>
        <begin position="20"/>
        <end position="160"/>
    </location>
</feature>
<keyword evidence="3" id="KW-1185">Reference proteome</keyword>
<dbReference type="GO" id="GO:0005829">
    <property type="term" value="C:cytosol"/>
    <property type="evidence" value="ECO:0007669"/>
    <property type="project" value="TreeGrafter"/>
</dbReference>
<dbReference type="STRING" id="7574.A0A1S3J4Q0"/>
<proteinExistence type="predicted"/>
<dbReference type="InParanoid" id="A0A1S3J4Q0"/>
<dbReference type="FunFam" id="1.10.3520.10:FF:000001">
    <property type="entry name" value="Pleckstrin domain-containing family A member 8"/>
    <property type="match status" value="1"/>
</dbReference>
<gene>
    <name evidence="4" type="primary">LOC106170187</name>
</gene>
<dbReference type="Pfam" id="PF08718">
    <property type="entry name" value="GLTP"/>
    <property type="match status" value="1"/>
</dbReference>
<dbReference type="Proteomes" id="UP000085678">
    <property type="component" value="Unplaced"/>
</dbReference>
<dbReference type="AlphaFoldDB" id="A0A1S3J4Q0"/>
<name>A0A1S3J4Q0_LINAN</name>
<sequence length="207" mass="24127">MTFFSNFKPPFPQIPDDGLVETAPFLTSARQILPFFDAMGTPFKPVKLDIEGNVIKLEKKYAQNPDRFRTLYGMLEQEIQTKTTQAKESASTALLWLKRALQYTYTMLKLVHDDPTKSENMVSIFKQAYEQTLKRYHNWFVMKLFTVMCHAIPYRKDLIKSGFCYGKDMNEEQVMTDLDEFLRTLAPVLDNIDAMLKRLNLDSNEKV</sequence>
<dbReference type="InterPro" id="IPR036497">
    <property type="entry name" value="GLTP_sf"/>
</dbReference>
<keyword evidence="1" id="KW-0813">Transport</keyword>
<reference evidence="4" key="1">
    <citation type="submission" date="2025-08" db="UniProtKB">
        <authorList>
            <consortium name="RefSeq"/>
        </authorList>
    </citation>
    <scope>IDENTIFICATION</scope>
    <source>
        <tissue evidence="4">Gonads</tissue>
    </source>
</reference>
<dbReference type="GO" id="GO:0016020">
    <property type="term" value="C:membrane"/>
    <property type="evidence" value="ECO:0007669"/>
    <property type="project" value="TreeGrafter"/>
</dbReference>
<dbReference type="GeneID" id="106170187"/>
<protein>
    <submittedName>
        <fullName evidence="4">Glycolipid transfer protein</fullName>
    </submittedName>
</protein>
<evidence type="ECO:0000256" key="1">
    <source>
        <dbReference type="ARBA" id="ARBA00022448"/>
    </source>
</evidence>
<evidence type="ECO:0000313" key="3">
    <source>
        <dbReference type="Proteomes" id="UP000085678"/>
    </source>
</evidence>
<dbReference type="OrthoDB" id="205255at2759"/>
<dbReference type="SUPFAM" id="SSF110004">
    <property type="entry name" value="Glycolipid transfer protein, GLTP"/>
    <property type="match status" value="1"/>
</dbReference>
<dbReference type="Gene3D" id="1.10.3520.10">
    <property type="entry name" value="Glycolipid transfer protein"/>
    <property type="match status" value="1"/>
</dbReference>
<organism evidence="3 4">
    <name type="scientific">Lingula anatina</name>
    <name type="common">Brachiopod</name>
    <name type="synonym">Lingula unguis</name>
    <dbReference type="NCBI Taxonomy" id="7574"/>
    <lineage>
        <taxon>Eukaryota</taxon>
        <taxon>Metazoa</taxon>
        <taxon>Spiralia</taxon>
        <taxon>Lophotrochozoa</taxon>
        <taxon>Brachiopoda</taxon>
        <taxon>Linguliformea</taxon>
        <taxon>Lingulata</taxon>
        <taxon>Lingulida</taxon>
        <taxon>Linguloidea</taxon>
        <taxon>Lingulidae</taxon>
        <taxon>Lingula</taxon>
    </lineage>
</organism>